<dbReference type="InterPro" id="IPR008922">
    <property type="entry name" value="Di-copper_centre_dom_sf"/>
</dbReference>
<dbReference type="EMBL" id="MU129272">
    <property type="protein sequence ID" value="KAF9504033.1"/>
    <property type="molecule type" value="Genomic_DNA"/>
</dbReference>
<evidence type="ECO:0000259" key="4">
    <source>
        <dbReference type="PROSITE" id="PS00498"/>
    </source>
</evidence>
<reference evidence="5" key="1">
    <citation type="journal article" date="2020" name="Nat. Commun.">
        <title>Large-scale genome sequencing of mycorrhizal fungi provides insights into the early evolution of symbiotic traits.</title>
        <authorList>
            <person name="Miyauchi S."/>
            <person name="Kiss E."/>
            <person name="Kuo A."/>
            <person name="Drula E."/>
            <person name="Kohler A."/>
            <person name="Sanchez-Garcia M."/>
            <person name="Morin E."/>
            <person name="Andreopoulos B."/>
            <person name="Barry K.W."/>
            <person name="Bonito G."/>
            <person name="Buee M."/>
            <person name="Carver A."/>
            <person name="Chen C."/>
            <person name="Cichocki N."/>
            <person name="Clum A."/>
            <person name="Culley D."/>
            <person name="Crous P.W."/>
            <person name="Fauchery L."/>
            <person name="Girlanda M."/>
            <person name="Hayes R.D."/>
            <person name="Keri Z."/>
            <person name="LaButti K."/>
            <person name="Lipzen A."/>
            <person name="Lombard V."/>
            <person name="Magnuson J."/>
            <person name="Maillard F."/>
            <person name="Murat C."/>
            <person name="Nolan M."/>
            <person name="Ohm R.A."/>
            <person name="Pangilinan J."/>
            <person name="Pereira M.F."/>
            <person name="Perotto S."/>
            <person name="Peter M."/>
            <person name="Pfister S."/>
            <person name="Riley R."/>
            <person name="Sitrit Y."/>
            <person name="Stielow J.B."/>
            <person name="Szollosi G."/>
            <person name="Zifcakova L."/>
            <person name="Stursova M."/>
            <person name="Spatafora J.W."/>
            <person name="Tedersoo L."/>
            <person name="Vaario L.M."/>
            <person name="Yamada A."/>
            <person name="Yan M."/>
            <person name="Wang P."/>
            <person name="Xu J."/>
            <person name="Bruns T."/>
            <person name="Baldrian P."/>
            <person name="Vilgalys R."/>
            <person name="Dunand C."/>
            <person name="Henrissat B."/>
            <person name="Grigoriev I.V."/>
            <person name="Hibbett D."/>
            <person name="Nagy L.G."/>
            <person name="Martin F.M."/>
        </authorList>
    </citation>
    <scope>NUCLEOTIDE SEQUENCE</scope>
    <source>
        <strain evidence="5">UP504</strain>
    </source>
</reference>
<evidence type="ECO:0000313" key="6">
    <source>
        <dbReference type="Proteomes" id="UP000886523"/>
    </source>
</evidence>
<dbReference type="GO" id="GO:0016491">
    <property type="term" value="F:oxidoreductase activity"/>
    <property type="evidence" value="ECO:0007669"/>
    <property type="project" value="InterPro"/>
</dbReference>
<dbReference type="Pfam" id="PF00264">
    <property type="entry name" value="Tyrosinase"/>
    <property type="match status" value="1"/>
</dbReference>
<evidence type="ECO:0000256" key="3">
    <source>
        <dbReference type="SAM" id="SignalP"/>
    </source>
</evidence>
<dbReference type="GO" id="GO:0046872">
    <property type="term" value="F:metal ion binding"/>
    <property type="evidence" value="ECO:0007669"/>
    <property type="project" value="UniProtKB-KW"/>
</dbReference>
<protein>
    <recommendedName>
        <fullName evidence="4">Tyrosinase copper-binding domain-containing protein</fullName>
    </recommendedName>
</protein>
<feature type="domain" description="Tyrosinase copper-binding" evidence="4">
    <location>
        <begin position="282"/>
        <end position="293"/>
    </location>
</feature>
<comment type="caution">
    <text evidence="5">The sequence shown here is derived from an EMBL/GenBank/DDBJ whole genome shotgun (WGS) entry which is preliminary data.</text>
</comment>
<dbReference type="AlphaFoldDB" id="A0A9P6ADS6"/>
<dbReference type="OrthoDB" id="6132182at2759"/>
<feature type="chain" id="PRO_5040267100" description="Tyrosinase copper-binding domain-containing protein" evidence="3">
    <location>
        <begin position="22"/>
        <end position="362"/>
    </location>
</feature>
<evidence type="ECO:0000256" key="2">
    <source>
        <dbReference type="ARBA" id="ARBA00023008"/>
    </source>
</evidence>
<evidence type="ECO:0000256" key="1">
    <source>
        <dbReference type="ARBA" id="ARBA00022723"/>
    </source>
</evidence>
<sequence>MLLLWLPIIVLVSATFSSALAFPGERHCKTQEVRKEWRKLSYHQKARWLDAVKCLSHKPRSRTFVPSRFPTDIVKYNHSGSLYDDFVFLHMEQNHWIHATGLFLPWHRWFVYQFTETLRKECRYEGVAPYWDWSLDSKDVHGSSFFKESGSVSGLGGWGDPNKDYTVQDGALSESSGFALSYPAYHHLRRNWTIQPYIAGHAVYPKIFPDAYVLANSTFTPEKVRHLTRSHVGDFIGFQSDIENPEHMHSAVHVMTGGDLGGQCPASAPSPCGGGQTFSVNDPLFFLHHGMIDKVWAVWQGKHHRNAVAFAGGSVQDPTYVGHPTGEAPWLHLNSTIPTDGLFPSTTIGGVLSISRLCYSYE</sequence>
<keyword evidence="6" id="KW-1185">Reference proteome</keyword>
<accession>A0A9P6ADS6</accession>
<keyword evidence="1" id="KW-0479">Metal-binding</keyword>
<dbReference type="PRINTS" id="PR00092">
    <property type="entry name" value="TYROSINASE"/>
</dbReference>
<dbReference type="Gene3D" id="1.10.1280.10">
    <property type="entry name" value="Di-copper center containing domain from catechol oxidase"/>
    <property type="match status" value="1"/>
</dbReference>
<dbReference type="PROSITE" id="PS00498">
    <property type="entry name" value="TYROSINASE_2"/>
    <property type="match status" value="1"/>
</dbReference>
<dbReference type="SUPFAM" id="SSF48056">
    <property type="entry name" value="Di-copper centre-containing domain"/>
    <property type="match status" value="1"/>
</dbReference>
<name>A0A9P6ADS6_9AGAM</name>
<dbReference type="InterPro" id="IPR050316">
    <property type="entry name" value="Tyrosinase/Hemocyanin"/>
</dbReference>
<feature type="signal peptide" evidence="3">
    <location>
        <begin position="1"/>
        <end position="21"/>
    </location>
</feature>
<evidence type="ECO:0000313" key="5">
    <source>
        <dbReference type="EMBL" id="KAF9504033.1"/>
    </source>
</evidence>
<keyword evidence="2" id="KW-0186">Copper</keyword>
<dbReference type="InterPro" id="IPR002227">
    <property type="entry name" value="Tyrosinase_Cu-bd"/>
</dbReference>
<dbReference type="PANTHER" id="PTHR11474">
    <property type="entry name" value="TYROSINASE FAMILY MEMBER"/>
    <property type="match status" value="1"/>
</dbReference>
<dbReference type="Proteomes" id="UP000886523">
    <property type="component" value="Unassembled WGS sequence"/>
</dbReference>
<gene>
    <name evidence="5" type="ORF">BS47DRAFT_1308876</name>
</gene>
<keyword evidence="3" id="KW-0732">Signal</keyword>
<organism evidence="5 6">
    <name type="scientific">Hydnum rufescens UP504</name>
    <dbReference type="NCBI Taxonomy" id="1448309"/>
    <lineage>
        <taxon>Eukaryota</taxon>
        <taxon>Fungi</taxon>
        <taxon>Dikarya</taxon>
        <taxon>Basidiomycota</taxon>
        <taxon>Agaricomycotina</taxon>
        <taxon>Agaricomycetes</taxon>
        <taxon>Cantharellales</taxon>
        <taxon>Hydnaceae</taxon>
        <taxon>Hydnum</taxon>
    </lineage>
</organism>
<dbReference type="PANTHER" id="PTHR11474:SF126">
    <property type="entry name" value="TYROSINASE-LIKE PROTEIN TYR-1-RELATED"/>
    <property type="match status" value="1"/>
</dbReference>
<proteinExistence type="predicted"/>